<accession>A0A8X6MGN5</accession>
<name>A0A8X6MGN5_NEPPI</name>
<organism evidence="1 2">
    <name type="scientific">Nephila pilipes</name>
    <name type="common">Giant wood spider</name>
    <name type="synonym">Nephila maculata</name>
    <dbReference type="NCBI Taxonomy" id="299642"/>
    <lineage>
        <taxon>Eukaryota</taxon>
        <taxon>Metazoa</taxon>
        <taxon>Ecdysozoa</taxon>
        <taxon>Arthropoda</taxon>
        <taxon>Chelicerata</taxon>
        <taxon>Arachnida</taxon>
        <taxon>Araneae</taxon>
        <taxon>Araneomorphae</taxon>
        <taxon>Entelegynae</taxon>
        <taxon>Araneoidea</taxon>
        <taxon>Nephilidae</taxon>
        <taxon>Nephila</taxon>
    </lineage>
</organism>
<evidence type="ECO:0000313" key="2">
    <source>
        <dbReference type="Proteomes" id="UP000887013"/>
    </source>
</evidence>
<reference evidence="1" key="1">
    <citation type="submission" date="2020-08" db="EMBL/GenBank/DDBJ databases">
        <title>Multicomponent nature underlies the extraordinary mechanical properties of spider dragline silk.</title>
        <authorList>
            <person name="Kono N."/>
            <person name="Nakamura H."/>
            <person name="Mori M."/>
            <person name="Yoshida Y."/>
            <person name="Ohtoshi R."/>
            <person name="Malay A.D."/>
            <person name="Moran D.A.P."/>
            <person name="Tomita M."/>
            <person name="Numata K."/>
            <person name="Arakawa K."/>
        </authorList>
    </citation>
    <scope>NUCLEOTIDE SEQUENCE</scope>
</reference>
<evidence type="ECO:0000313" key="1">
    <source>
        <dbReference type="EMBL" id="GFS49953.1"/>
    </source>
</evidence>
<sequence>MQVKQYIIPSEGGSGPIKSMCTTLYLSSGASYSPNSDFVCLVTLHFWHLMHTLAKRTHRSEKLTRKHVDSLEIAMVKELLLLVDCYIFFGAIRPYHKLKMILKCVQSWIKRECIFTEAQNLSHREIQEI</sequence>
<proteinExistence type="predicted"/>
<gene>
    <name evidence="1" type="ORF">NPIL_316951</name>
</gene>
<protein>
    <submittedName>
        <fullName evidence="1">Uncharacterized protein</fullName>
    </submittedName>
</protein>
<dbReference type="Proteomes" id="UP000887013">
    <property type="component" value="Unassembled WGS sequence"/>
</dbReference>
<comment type="caution">
    <text evidence="1">The sequence shown here is derived from an EMBL/GenBank/DDBJ whole genome shotgun (WGS) entry which is preliminary data.</text>
</comment>
<dbReference type="AlphaFoldDB" id="A0A8X6MGN5"/>
<keyword evidence="2" id="KW-1185">Reference proteome</keyword>
<dbReference type="EMBL" id="BMAW01045417">
    <property type="protein sequence ID" value="GFS49953.1"/>
    <property type="molecule type" value="Genomic_DNA"/>
</dbReference>
<dbReference type="OrthoDB" id="7451474at2759"/>